<evidence type="ECO:0008006" key="5">
    <source>
        <dbReference type="Google" id="ProtNLM"/>
    </source>
</evidence>
<name>A0A543KAE1_9RHOB</name>
<dbReference type="GO" id="GO:0005975">
    <property type="term" value="P:carbohydrate metabolic process"/>
    <property type="evidence" value="ECO:0007669"/>
    <property type="project" value="InterPro"/>
</dbReference>
<sequence>MGRGVDSNLLAGLATGTGLVLVGFIGVNVVYPPAHDAPMQDISTAPPTPEDVGLAPLPLVEDAPPETLADTDQPLVEVAPPEDDTPAADTAEGLPDAPVSDDMAADAPAPEGLPEQMPESASVPQVESAPEEEAGVEPATEMDIADIPDENVPQVELHIPTPSEGMTEDSAAEMPAAQAQVSAVPLPSRMASAPQADVALEGPQLLPPAPIGRVEDAPEARADLEIEDAPEEQVAQNDAPQTIPGTRVSGLPRIGEGSDAPIVVDQEPLPSATPQSALQRNSLYQAGPGTADKMALVLSDPGLPMARRRMLAALEVPFTIALNPMDPTAPEAAEIYHEAGKEVVILAAGLPAGATASDLDVSLNAYFDALPQAVGVIDLPENGVARNAALLREVLPLLAQDGHGFLTFSGGLSQAGRSAEAAGVAHAEVFRVLDAGDESVFTIRRFLDRAVFQASQIGNVIVFGDATNEETLDAIEMWREERRAGQITLVPVSGILLQQE</sequence>
<protein>
    <recommendedName>
        <fullName evidence="5">Divergent polysaccharide deacetylase</fullName>
    </recommendedName>
</protein>
<dbReference type="InterPro" id="IPR011330">
    <property type="entry name" value="Glyco_hydro/deAcase_b/a-brl"/>
</dbReference>
<gene>
    <name evidence="3" type="ORF">BD293_0655</name>
</gene>
<keyword evidence="2" id="KW-0812">Transmembrane</keyword>
<dbReference type="SUPFAM" id="SSF88713">
    <property type="entry name" value="Glycoside hydrolase/deacetylase"/>
    <property type="match status" value="1"/>
</dbReference>
<comment type="caution">
    <text evidence="3">The sequence shown here is derived from an EMBL/GenBank/DDBJ whole genome shotgun (WGS) entry which is preliminary data.</text>
</comment>
<dbReference type="AlphaFoldDB" id="A0A543KAE1"/>
<dbReference type="EMBL" id="VFPT01000001">
    <property type="protein sequence ID" value="TQM92068.1"/>
    <property type="molecule type" value="Genomic_DNA"/>
</dbReference>
<feature type="region of interest" description="Disordered" evidence="1">
    <location>
        <begin position="40"/>
        <end position="137"/>
    </location>
</feature>
<dbReference type="OrthoDB" id="7658418at2"/>
<feature type="transmembrane region" description="Helical" evidence="2">
    <location>
        <begin position="9"/>
        <end position="31"/>
    </location>
</feature>
<dbReference type="Gene3D" id="3.20.20.370">
    <property type="entry name" value="Glycoside hydrolase/deacetylase"/>
    <property type="match status" value="1"/>
</dbReference>
<dbReference type="CDD" id="cd10936">
    <property type="entry name" value="CE4_DAC2"/>
    <property type="match status" value="1"/>
</dbReference>
<accession>A0A543KAE1</accession>
<keyword evidence="4" id="KW-1185">Reference proteome</keyword>
<evidence type="ECO:0000313" key="4">
    <source>
        <dbReference type="Proteomes" id="UP000320582"/>
    </source>
</evidence>
<evidence type="ECO:0000313" key="3">
    <source>
        <dbReference type="EMBL" id="TQM92068.1"/>
    </source>
</evidence>
<feature type="region of interest" description="Disordered" evidence="1">
    <location>
        <begin position="231"/>
        <end position="276"/>
    </location>
</feature>
<organism evidence="3 4">
    <name type="scientific">Roseinatronobacter monicus</name>
    <dbReference type="NCBI Taxonomy" id="393481"/>
    <lineage>
        <taxon>Bacteria</taxon>
        <taxon>Pseudomonadati</taxon>
        <taxon>Pseudomonadota</taxon>
        <taxon>Alphaproteobacteria</taxon>
        <taxon>Rhodobacterales</taxon>
        <taxon>Paracoccaceae</taxon>
        <taxon>Roseinatronobacter</taxon>
    </lineage>
</organism>
<keyword evidence="2" id="KW-1133">Transmembrane helix</keyword>
<proteinExistence type="predicted"/>
<reference evidence="3 4" key="1">
    <citation type="submission" date="2019-06" db="EMBL/GenBank/DDBJ databases">
        <title>Genomic Encyclopedia of Archaeal and Bacterial Type Strains, Phase II (KMG-II): from individual species to whole genera.</title>
        <authorList>
            <person name="Goeker M."/>
        </authorList>
    </citation>
    <scope>NUCLEOTIDE SEQUENCE [LARGE SCALE GENOMIC DNA]</scope>
    <source>
        <strain evidence="3 4">DSM 18423</strain>
    </source>
</reference>
<keyword evidence="2" id="KW-0472">Membrane</keyword>
<dbReference type="InterPro" id="IPR006837">
    <property type="entry name" value="Divergent_DAC"/>
</dbReference>
<dbReference type="Pfam" id="PF04748">
    <property type="entry name" value="Polysacc_deac_2"/>
    <property type="match status" value="1"/>
</dbReference>
<dbReference type="Proteomes" id="UP000320582">
    <property type="component" value="Unassembled WGS sequence"/>
</dbReference>
<evidence type="ECO:0000256" key="1">
    <source>
        <dbReference type="SAM" id="MobiDB-lite"/>
    </source>
</evidence>
<evidence type="ECO:0000256" key="2">
    <source>
        <dbReference type="SAM" id="Phobius"/>
    </source>
</evidence>
<feature type="compositionally biased region" description="Polar residues" evidence="1">
    <location>
        <begin position="234"/>
        <end position="244"/>
    </location>
</feature>